<name>A0A8I2YH70_9AGAM</name>
<accession>A0A8I2YH70</accession>
<evidence type="ECO:0000256" key="1">
    <source>
        <dbReference type="SAM" id="MobiDB-lite"/>
    </source>
</evidence>
<reference evidence="3" key="1">
    <citation type="submission" date="2021-03" db="EMBL/GenBank/DDBJ databases">
        <title>Evolutionary innovations through gain and loss of genes in the ectomycorrhizal Boletales.</title>
        <authorList>
            <person name="Wu G."/>
            <person name="Miyauchi S."/>
            <person name="Morin E."/>
            <person name="Yang Z.-L."/>
            <person name="Xu J."/>
            <person name="Martin F.M."/>
        </authorList>
    </citation>
    <scope>NUCLEOTIDE SEQUENCE</scope>
    <source>
        <strain evidence="3">BR01</strain>
    </source>
</reference>
<protein>
    <submittedName>
        <fullName evidence="3">Uncharacterized protein</fullName>
    </submittedName>
</protein>
<evidence type="ECO:0000313" key="3">
    <source>
        <dbReference type="EMBL" id="KAG6371924.1"/>
    </source>
</evidence>
<dbReference type="EMBL" id="JAGFBS010000031">
    <property type="protein sequence ID" value="KAG6371924.1"/>
    <property type="molecule type" value="Genomic_DNA"/>
</dbReference>
<comment type="caution">
    <text evidence="3">The sequence shown here is derived from an EMBL/GenBank/DDBJ whole genome shotgun (WGS) entry which is preliminary data.</text>
</comment>
<keyword evidence="2" id="KW-1133">Transmembrane helix</keyword>
<organism evidence="3 4">
    <name type="scientific">Boletus reticuloceps</name>
    <dbReference type="NCBI Taxonomy" id="495285"/>
    <lineage>
        <taxon>Eukaryota</taxon>
        <taxon>Fungi</taxon>
        <taxon>Dikarya</taxon>
        <taxon>Basidiomycota</taxon>
        <taxon>Agaricomycotina</taxon>
        <taxon>Agaricomycetes</taxon>
        <taxon>Agaricomycetidae</taxon>
        <taxon>Boletales</taxon>
        <taxon>Boletineae</taxon>
        <taxon>Boletaceae</taxon>
        <taxon>Boletoideae</taxon>
        <taxon>Boletus</taxon>
    </lineage>
</organism>
<sequence>MGNPISTDTDVIPTTSESSVMTATSPSTNPSAESSPSPTSRQNIGAVVGGTMADVSAFVLATASLLCYRRYKKRIGGPSRVAEPVLVPFVSPRMAPTPIENGSLPIHQTPVGSHPTKVRKRTFHSI</sequence>
<feature type="compositionally biased region" description="Polar residues" evidence="1">
    <location>
        <begin position="1"/>
        <end position="43"/>
    </location>
</feature>
<keyword evidence="4" id="KW-1185">Reference proteome</keyword>
<keyword evidence="2" id="KW-0472">Membrane</keyword>
<dbReference type="AlphaFoldDB" id="A0A8I2YH70"/>
<keyword evidence="2" id="KW-0812">Transmembrane</keyword>
<evidence type="ECO:0000256" key="2">
    <source>
        <dbReference type="SAM" id="Phobius"/>
    </source>
</evidence>
<feature type="region of interest" description="Disordered" evidence="1">
    <location>
        <begin position="1"/>
        <end position="44"/>
    </location>
</feature>
<evidence type="ECO:0000313" key="4">
    <source>
        <dbReference type="Proteomes" id="UP000683000"/>
    </source>
</evidence>
<feature type="transmembrane region" description="Helical" evidence="2">
    <location>
        <begin position="44"/>
        <end position="68"/>
    </location>
</feature>
<dbReference type="Proteomes" id="UP000683000">
    <property type="component" value="Unassembled WGS sequence"/>
</dbReference>
<proteinExistence type="predicted"/>
<gene>
    <name evidence="3" type="ORF">JVT61DRAFT_8933</name>
</gene>